<dbReference type="EMBL" id="CP019476">
    <property type="protein sequence ID" value="UQC82640.1"/>
    <property type="molecule type" value="Genomic_DNA"/>
</dbReference>
<name>A0A9Q8WHC6_9PEZI</name>
<dbReference type="GeneID" id="73342130"/>
<evidence type="ECO:0000313" key="2">
    <source>
        <dbReference type="Proteomes" id="UP000830671"/>
    </source>
</evidence>
<dbReference type="RefSeq" id="XP_049144263.1">
    <property type="nucleotide sequence ID" value="XM_049287120.1"/>
</dbReference>
<dbReference type="Proteomes" id="UP000830671">
    <property type="component" value="Chromosome 4"/>
</dbReference>
<dbReference type="KEGG" id="clup:CLUP02_08130"/>
<sequence length="130" mass="14094">MAFKAHSVDQCRWLGVAGTQEVSVGSEVGSEDNLGARIGYYQNSRDGEGNGRDSQIGESMLADRILLLVSQSLRAALILILQGLFLTRLDSEKSANRCTWLSRAKRAKAMGACGVSADVCHLDQRNVSQH</sequence>
<accession>A0A9Q8WHC6</accession>
<dbReference type="AlphaFoldDB" id="A0A9Q8WHC6"/>
<keyword evidence="2" id="KW-1185">Reference proteome</keyword>
<protein>
    <submittedName>
        <fullName evidence="1">Uncharacterized protein</fullName>
    </submittedName>
</protein>
<organism evidence="1 2">
    <name type="scientific">Colletotrichum lupini</name>
    <dbReference type="NCBI Taxonomy" id="145971"/>
    <lineage>
        <taxon>Eukaryota</taxon>
        <taxon>Fungi</taxon>
        <taxon>Dikarya</taxon>
        <taxon>Ascomycota</taxon>
        <taxon>Pezizomycotina</taxon>
        <taxon>Sordariomycetes</taxon>
        <taxon>Hypocreomycetidae</taxon>
        <taxon>Glomerellales</taxon>
        <taxon>Glomerellaceae</taxon>
        <taxon>Colletotrichum</taxon>
        <taxon>Colletotrichum acutatum species complex</taxon>
    </lineage>
</organism>
<gene>
    <name evidence="1" type="ORF">CLUP02_08130</name>
</gene>
<evidence type="ECO:0000313" key="1">
    <source>
        <dbReference type="EMBL" id="UQC82640.1"/>
    </source>
</evidence>
<proteinExistence type="predicted"/>
<reference evidence="1" key="1">
    <citation type="journal article" date="2021" name="Mol. Plant Microbe Interact.">
        <title>Complete Genome Sequence of the Plant-Pathogenic Fungus Colletotrichum lupini.</title>
        <authorList>
            <person name="Baroncelli R."/>
            <person name="Pensec F."/>
            <person name="Da Lio D."/>
            <person name="Boufleur T."/>
            <person name="Vicente I."/>
            <person name="Sarrocco S."/>
            <person name="Picot A."/>
            <person name="Baraldi E."/>
            <person name="Sukno S."/>
            <person name="Thon M."/>
            <person name="Le Floch G."/>
        </authorList>
    </citation>
    <scope>NUCLEOTIDE SEQUENCE</scope>
    <source>
        <strain evidence="1">IMI 504893</strain>
    </source>
</reference>